<dbReference type="EMBL" id="JAVHNR010000001">
    <property type="protein sequence ID" value="KAK6355667.1"/>
    <property type="molecule type" value="Genomic_DNA"/>
</dbReference>
<sequence>MGGSVHHHRHHLILVLVHVFWLGVFWAKAVPLSDTITAITSSSSSSHSSSIFSSLSALSTVNASCSAPAASVPSTKSVTNVPSAIRASLTSFPGRPATHTGSETQTLASTVPPPEPNPHLPAVSNAQTPTKIIGQAPNDKRDPGDNPIRPEMFYLEGRLKVKCRAIREIYNLNPHGNQGSVPLEDWPNWRALGPREEIYEMIRTRREACLACRCDDNGALIARYAVHLRGKGPCTTQQAADRCAVVFACHCAAILAQPRATHVGATIEQYQDAINRIPGSVRMEMGNPYWRWRMHGLDPAPGQTMGWTRDFSEVLAEIASGQEDRVLLDDVVDDPVPEPVPEVYRDPRFHEGDLEGPEPEFTWHHYFGPNYGPGSGSGSGPGGILKRRAVDGGGPSPSGNISTTPVARRGSDVDASL</sequence>
<feature type="signal peptide" evidence="2">
    <location>
        <begin position="1"/>
        <end position="27"/>
    </location>
</feature>
<keyword evidence="4" id="KW-1185">Reference proteome</keyword>
<evidence type="ECO:0000256" key="2">
    <source>
        <dbReference type="SAM" id="SignalP"/>
    </source>
</evidence>
<accession>A0AAN8N706</accession>
<feature type="chain" id="PRO_5042858580" evidence="2">
    <location>
        <begin position="28"/>
        <end position="417"/>
    </location>
</feature>
<feature type="compositionally biased region" description="Polar residues" evidence="1">
    <location>
        <begin position="99"/>
        <end position="109"/>
    </location>
</feature>
<comment type="caution">
    <text evidence="3">The sequence shown here is derived from an EMBL/GenBank/DDBJ whole genome shotgun (WGS) entry which is preliminary data.</text>
</comment>
<evidence type="ECO:0000313" key="4">
    <source>
        <dbReference type="Proteomes" id="UP001313282"/>
    </source>
</evidence>
<protein>
    <submittedName>
        <fullName evidence="3">Uncharacterized protein</fullName>
    </submittedName>
</protein>
<evidence type="ECO:0000256" key="1">
    <source>
        <dbReference type="SAM" id="MobiDB-lite"/>
    </source>
</evidence>
<feature type="compositionally biased region" description="Gly residues" evidence="1">
    <location>
        <begin position="372"/>
        <end position="383"/>
    </location>
</feature>
<dbReference type="Proteomes" id="UP001313282">
    <property type="component" value="Unassembled WGS sequence"/>
</dbReference>
<organism evidence="3 4">
    <name type="scientific">Orbilia javanica</name>
    <dbReference type="NCBI Taxonomy" id="47235"/>
    <lineage>
        <taxon>Eukaryota</taxon>
        <taxon>Fungi</taxon>
        <taxon>Dikarya</taxon>
        <taxon>Ascomycota</taxon>
        <taxon>Pezizomycotina</taxon>
        <taxon>Orbiliomycetes</taxon>
        <taxon>Orbiliales</taxon>
        <taxon>Orbiliaceae</taxon>
        <taxon>Orbilia</taxon>
    </lineage>
</organism>
<proteinExistence type="predicted"/>
<dbReference type="AlphaFoldDB" id="A0AAN8N706"/>
<gene>
    <name evidence="3" type="ORF">TWF718_000060</name>
</gene>
<feature type="region of interest" description="Disordered" evidence="1">
    <location>
        <begin position="90"/>
        <end position="150"/>
    </location>
</feature>
<evidence type="ECO:0000313" key="3">
    <source>
        <dbReference type="EMBL" id="KAK6355667.1"/>
    </source>
</evidence>
<keyword evidence="2" id="KW-0732">Signal</keyword>
<name>A0AAN8N706_9PEZI</name>
<feature type="region of interest" description="Disordered" evidence="1">
    <location>
        <begin position="372"/>
        <end position="417"/>
    </location>
</feature>
<reference evidence="3 4" key="1">
    <citation type="submission" date="2019-10" db="EMBL/GenBank/DDBJ databases">
        <authorList>
            <person name="Palmer J.M."/>
        </authorList>
    </citation>
    <scope>NUCLEOTIDE SEQUENCE [LARGE SCALE GENOMIC DNA]</scope>
    <source>
        <strain evidence="3 4">TWF718</strain>
    </source>
</reference>